<feature type="region of interest" description="Disordered" evidence="1">
    <location>
        <begin position="144"/>
        <end position="181"/>
    </location>
</feature>
<protein>
    <recommendedName>
        <fullName evidence="3">Transposase MuDR plant domain-containing protein</fullName>
    </recommendedName>
</protein>
<dbReference type="AlphaFoldDB" id="A0AAW2UXI0"/>
<dbReference type="PANTHER" id="PTHR31973:SF187">
    <property type="entry name" value="MUTATOR TRANSPOSASE MUDRA PROTEIN"/>
    <property type="match status" value="1"/>
</dbReference>
<evidence type="ECO:0000313" key="2">
    <source>
        <dbReference type="EMBL" id="KAL0420975.1"/>
    </source>
</evidence>
<dbReference type="PANTHER" id="PTHR31973">
    <property type="entry name" value="POLYPROTEIN, PUTATIVE-RELATED"/>
    <property type="match status" value="1"/>
</dbReference>
<dbReference type="EMBL" id="JACGWN010000011">
    <property type="protein sequence ID" value="KAL0420975.1"/>
    <property type="molecule type" value="Genomic_DNA"/>
</dbReference>
<reference evidence="2" key="1">
    <citation type="submission" date="2020-06" db="EMBL/GenBank/DDBJ databases">
        <authorList>
            <person name="Li T."/>
            <person name="Hu X."/>
            <person name="Zhang T."/>
            <person name="Song X."/>
            <person name="Zhang H."/>
            <person name="Dai N."/>
            <person name="Sheng W."/>
            <person name="Hou X."/>
            <person name="Wei L."/>
        </authorList>
    </citation>
    <scope>NUCLEOTIDE SEQUENCE</scope>
    <source>
        <strain evidence="2">KEN1</strain>
        <tissue evidence="2">Leaf</tissue>
    </source>
</reference>
<feature type="region of interest" description="Disordered" evidence="1">
    <location>
        <begin position="261"/>
        <end position="285"/>
    </location>
</feature>
<name>A0AAW2UXI0_9LAMI</name>
<comment type="caution">
    <text evidence="2">The sequence shown here is derived from an EMBL/GenBank/DDBJ whole genome shotgun (WGS) entry which is preliminary data.</text>
</comment>
<sequence>MTAGCEWKVHALTMKDEYSFQVRQYHFKHNCGPVCSCKNVNSTWLSKRFEQEFRADPKRNIKGSKSDVVRDIRCHVSQSQAYRAKWKALKKIEGNPDDQYKQLWDYAGELQKTNPGSTVYEHSIKPMNGPELWEKIGYIPPLPPKFRKGVGRPKKLRRREVDEPAQKQKKKSRDMKKGSRIERQQKIVKCKGCGLCKHNIKTCYRVLRDEADPPFNPVPDEQPPVPAAEDRVETVEDIYSELLQFECLDDVMIGAPDSAVEYGEKEPSTNAPTKLQVKKKRKTTSPPTLEIDVKNKISNKNGLEPPPTLETCIGEDHFPKMLKQDLRQEWFQDCHFAPTPSLPPRPTLSPFMPPRTAPPQSLPPPPFVPPRTPPPQLMPPLPLPAPTSQAVASQKGVNIRASPHFSHRVCLQPKINKDRIEKSSSSFIMKDGKKYVTLYNLNKVIVTKEKRRKIARRRFLCLETSVYFVFC</sequence>
<feature type="compositionally biased region" description="Pro residues" evidence="1">
    <location>
        <begin position="340"/>
        <end position="375"/>
    </location>
</feature>
<organism evidence="2">
    <name type="scientific">Sesamum latifolium</name>
    <dbReference type="NCBI Taxonomy" id="2727402"/>
    <lineage>
        <taxon>Eukaryota</taxon>
        <taxon>Viridiplantae</taxon>
        <taxon>Streptophyta</taxon>
        <taxon>Embryophyta</taxon>
        <taxon>Tracheophyta</taxon>
        <taxon>Spermatophyta</taxon>
        <taxon>Magnoliopsida</taxon>
        <taxon>eudicotyledons</taxon>
        <taxon>Gunneridae</taxon>
        <taxon>Pentapetalae</taxon>
        <taxon>asterids</taxon>
        <taxon>lamiids</taxon>
        <taxon>Lamiales</taxon>
        <taxon>Pedaliaceae</taxon>
        <taxon>Sesamum</taxon>
    </lineage>
</organism>
<proteinExistence type="predicted"/>
<evidence type="ECO:0000256" key="1">
    <source>
        <dbReference type="SAM" id="MobiDB-lite"/>
    </source>
</evidence>
<evidence type="ECO:0008006" key="3">
    <source>
        <dbReference type="Google" id="ProtNLM"/>
    </source>
</evidence>
<reference evidence="2" key="2">
    <citation type="journal article" date="2024" name="Plant">
        <title>Genomic evolution and insights into agronomic trait innovations of Sesamum species.</title>
        <authorList>
            <person name="Miao H."/>
            <person name="Wang L."/>
            <person name="Qu L."/>
            <person name="Liu H."/>
            <person name="Sun Y."/>
            <person name="Le M."/>
            <person name="Wang Q."/>
            <person name="Wei S."/>
            <person name="Zheng Y."/>
            <person name="Lin W."/>
            <person name="Duan Y."/>
            <person name="Cao H."/>
            <person name="Xiong S."/>
            <person name="Wang X."/>
            <person name="Wei L."/>
            <person name="Li C."/>
            <person name="Ma Q."/>
            <person name="Ju M."/>
            <person name="Zhao R."/>
            <person name="Li G."/>
            <person name="Mu C."/>
            <person name="Tian Q."/>
            <person name="Mei H."/>
            <person name="Zhang T."/>
            <person name="Gao T."/>
            <person name="Zhang H."/>
        </authorList>
    </citation>
    <scope>NUCLEOTIDE SEQUENCE</scope>
    <source>
        <strain evidence="2">KEN1</strain>
    </source>
</reference>
<accession>A0AAW2UXI0</accession>
<gene>
    <name evidence="2" type="ORF">Slati_3120400</name>
</gene>
<feature type="compositionally biased region" description="Basic residues" evidence="1">
    <location>
        <begin position="145"/>
        <end position="158"/>
    </location>
</feature>
<feature type="region of interest" description="Disordered" evidence="1">
    <location>
        <begin position="338"/>
        <end position="375"/>
    </location>
</feature>